<dbReference type="AlphaFoldDB" id="A0A195DC86"/>
<feature type="compositionally biased region" description="Basic and acidic residues" evidence="1">
    <location>
        <begin position="118"/>
        <end position="154"/>
    </location>
</feature>
<dbReference type="EMBL" id="KQ980989">
    <property type="protein sequence ID" value="KYN10525.1"/>
    <property type="molecule type" value="Genomic_DNA"/>
</dbReference>
<evidence type="ECO:0000313" key="3">
    <source>
        <dbReference type="Proteomes" id="UP000078492"/>
    </source>
</evidence>
<keyword evidence="3" id="KW-1185">Reference proteome</keyword>
<reference evidence="2 3" key="1">
    <citation type="submission" date="2015-09" db="EMBL/GenBank/DDBJ databases">
        <title>Trachymyrmex cornetzi WGS genome.</title>
        <authorList>
            <person name="Nygaard S."/>
            <person name="Hu H."/>
            <person name="Boomsma J."/>
            <person name="Zhang G."/>
        </authorList>
    </citation>
    <scope>NUCLEOTIDE SEQUENCE [LARGE SCALE GENOMIC DNA]</scope>
    <source>
        <strain evidence="2">Tcor2-1</strain>
        <tissue evidence="2">Whole body</tissue>
    </source>
</reference>
<gene>
    <name evidence="2" type="ORF">ALC57_17130</name>
</gene>
<dbReference type="Proteomes" id="UP000078492">
    <property type="component" value="Unassembled WGS sequence"/>
</dbReference>
<organism evidence="2 3">
    <name type="scientific">Trachymyrmex cornetzi</name>
    <dbReference type="NCBI Taxonomy" id="471704"/>
    <lineage>
        <taxon>Eukaryota</taxon>
        <taxon>Metazoa</taxon>
        <taxon>Ecdysozoa</taxon>
        <taxon>Arthropoda</taxon>
        <taxon>Hexapoda</taxon>
        <taxon>Insecta</taxon>
        <taxon>Pterygota</taxon>
        <taxon>Neoptera</taxon>
        <taxon>Endopterygota</taxon>
        <taxon>Hymenoptera</taxon>
        <taxon>Apocrita</taxon>
        <taxon>Aculeata</taxon>
        <taxon>Formicoidea</taxon>
        <taxon>Formicidae</taxon>
        <taxon>Myrmicinae</taxon>
        <taxon>Trachymyrmex</taxon>
    </lineage>
</organism>
<accession>A0A195DC86</accession>
<protein>
    <submittedName>
        <fullName evidence="2">Uncharacterized protein</fullName>
    </submittedName>
</protein>
<sequence>MYASCSYWPTGGAVVHFRGMGERGILLVDGNEKDKWRRGRGRLAGSGMRIGESGKAPTATARAARIPGILVFNVERAAAHPTAVKNYAAFVCLARASADNLNGLKKRQKTHNFMKHPVNKEDREKERETEREGEKGLKVEAKAPVDATRSRADESNQQAIPNGWKDMQMRVRETAVGNACLPGPRSWAQ</sequence>
<name>A0A195DC86_9HYME</name>
<evidence type="ECO:0000256" key="1">
    <source>
        <dbReference type="SAM" id="MobiDB-lite"/>
    </source>
</evidence>
<evidence type="ECO:0000313" key="2">
    <source>
        <dbReference type="EMBL" id="KYN10525.1"/>
    </source>
</evidence>
<proteinExistence type="predicted"/>
<feature type="region of interest" description="Disordered" evidence="1">
    <location>
        <begin position="116"/>
        <end position="165"/>
    </location>
</feature>